<proteinExistence type="predicted"/>
<dbReference type="EMBL" id="CP140152">
    <property type="protein sequence ID" value="WQH02722.1"/>
    <property type="molecule type" value="Genomic_DNA"/>
</dbReference>
<dbReference type="RefSeq" id="WP_019920149.1">
    <property type="nucleotide sequence ID" value="NZ_CP140152.1"/>
</dbReference>
<keyword evidence="4" id="KW-1185">Reference proteome</keyword>
<sequence>MHHDADSTARIMAAADELFEQGNRAQFPRVDAVRKAAHVSMNDATNVMKQWRRAQLAGRGPAPVEVPPALHDIHRAGLETLWLAAQEHASQSMAAMRVAWDAERAENEQLNCEMVAAFEAQTTELEHANAEHAAYQQRIAQLEAEAHAHVESVSRMETKLNAAEAESRTHAARAAEIERRAQELRVELDRSHAANAAQVAKEAASQAELATVRAEMLHLMQMVSGAIGDRIPLAKDYSERKRQ</sequence>
<organism evidence="3 4">
    <name type="scientific">Duganella zoogloeoides</name>
    <dbReference type="NCBI Taxonomy" id="75659"/>
    <lineage>
        <taxon>Bacteria</taxon>
        <taxon>Pseudomonadati</taxon>
        <taxon>Pseudomonadota</taxon>
        <taxon>Betaproteobacteria</taxon>
        <taxon>Burkholderiales</taxon>
        <taxon>Oxalobacteraceae</taxon>
        <taxon>Telluria group</taxon>
        <taxon>Duganella</taxon>
    </lineage>
</organism>
<accession>A0ABZ0XU20</accession>
<feature type="coiled-coil region" evidence="1">
    <location>
        <begin position="118"/>
        <end position="194"/>
    </location>
</feature>
<dbReference type="GO" id="GO:0003677">
    <property type="term" value="F:DNA binding"/>
    <property type="evidence" value="ECO:0007669"/>
    <property type="project" value="UniProtKB-KW"/>
</dbReference>
<dbReference type="GeneID" id="43166507"/>
<evidence type="ECO:0000313" key="3">
    <source>
        <dbReference type="EMBL" id="WQH02722.1"/>
    </source>
</evidence>
<gene>
    <name evidence="3" type="ORF">SR858_16760</name>
</gene>
<dbReference type="Proteomes" id="UP001326110">
    <property type="component" value="Chromosome"/>
</dbReference>
<dbReference type="InterPro" id="IPR021104">
    <property type="entry name" value="KfrA_DNA-bd_N"/>
</dbReference>
<evidence type="ECO:0000256" key="1">
    <source>
        <dbReference type="SAM" id="Coils"/>
    </source>
</evidence>
<dbReference type="Pfam" id="PF11740">
    <property type="entry name" value="KfrA_N"/>
    <property type="match status" value="1"/>
</dbReference>
<feature type="domain" description="KfrA N-terminal DNA-binding" evidence="2">
    <location>
        <begin position="9"/>
        <end position="124"/>
    </location>
</feature>
<name>A0ABZ0XU20_9BURK</name>
<evidence type="ECO:0000313" key="4">
    <source>
        <dbReference type="Proteomes" id="UP001326110"/>
    </source>
</evidence>
<evidence type="ECO:0000259" key="2">
    <source>
        <dbReference type="Pfam" id="PF11740"/>
    </source>
</evidence>
<protein>
    <submittedName>
        <fullName evidence="3">DNA-binding protein</fullName>
    </submittedName>
</protein>
<reference evidence="3 4" key="1">
    <citation type="submission" date="2023-11" db="EMBL/GenBank/DDBJ databases">
        <title>MicrobeMod: A computational toolkit for identifying prokaryotic methylation and restriction-modification with nanopore sequencing.</title>
        <authorList>
            <person name="Crits-Christoph A."/>
            <person name="Kang S.C."/>
            <person name="Lee H."/>
            <person name="Ostrov N."/>
        </authorList>
    </citation>
    <scope>NUCLEOTIDE SEQUENCE [LARGE SCALE GENOMIC DNA]</scope>
    <source>
        <strain evidence="3 4">ATCC 25935</strain>
    </source>
</reference>
<keyword evidence="3" id="KW-0238">DNA-binding</keyword>
<keyword evidence="1" id="KW-0175">Coiled coil</keyword>